<dbReference type="Gene3D" id="3.40.50.1820">
    <property type="entry name" value="alpha/beta hydrolase"/>
    <property type="match status" value="1"/>
</dbReference>
<evidence type="ECO:0000313" key="3">
    <source>
        <dbReference type="Proteomes" id="UP000664521"/>
    </source>
</evidence>
<sequence>MAIIAHLWLWPVALFALDLLYIAAASDRIEGLAERTYFYVGGRYEHVTQSKFGAGEVFTGQIYVEKLVPDSLAAHLFGNPIEAFQAYDRFRYPLVFIPGAGQTGTNFLNTPDNRPGWASYFLNQGYTVYLTDPPQRGRSPWIPSKGTVEAAPVRYVQAYFTTPERYSLNVWPQASLHTQWPGTGLVGDPTFDAFYASQVQLQTSAFISDDNNKAADVALLERIGPCILVTHSQSGPYGWVAGDARPDLVKGIVAIEPEGPPFASESFGPSGPTRVYGVTRLPLHYFPLVHDPNRDLKTVVVPPSGPNLSSCTLQAEPPRRLVSLARVPVVLITGEASYHAPYDYCTVLYLRQAGVEVTFMDLRAMGVKGNAHFLFMEKNNMEIADLVARWLGRIDEGGWLTESQV</sequence>
<dbReference type="AlphaFoldDB" id="A0A8H3G5H1"/>
<keyword evidence="3" id="KW-1185">Reference proteome</keyword>
<dbReference type="OrthoDB" id="9978720at2759"/>
<comment type="caution">
    <text evidence="2">The sequence shown here is derived from an EMBL/GenBank/DDBJ whole genome shotgun (WGS) entry which is preliminary data.</text>
</comment>
<feature type="chain" id="PRO_5034884184" description="AB hydrolase-1 domain-containing protein" evidence="1">
    <location>
        <begin position="26"/>
        <end position="405"/>
    </location>
</feature>
<evidence type="ECO:0000256" key="1">
    <source>
        <dbReference type="SAM" id="SignalP"/>
    </source>
</evidence>
<dbReference type="CDD" id="cd12809">
    <property type="entry name" value="Esterase_713_like-2"/>
    <property type="match status" value="1"/>
</dbReference>
<protein>
    <recommendedName>
        <fullName evidence="4">AB hydrolase-1 domain-containing protein</fullName>
    </recommendedName>
</protein>
<keyword evidence="1" id="KW-0732">Signal</keyword>
<dbReference type="EMBL" id="CAJPDS010000092">
    <property type="protein sequence ID" value="CAF9936526.1"/>
    <property type="molecule type" value="Genomic_DNA"/>
</dbReference>
<organism evidence="2 3">
    <name type="scientific">Heterodermia speciosa</name>
    <dbReference type="NCBI Taxonomy" id="116794"/>
    <lineage>
        <taxon>Eukaryota</taxon>
        <taxon>Fungi</taxon>
        <taxon>Dikarya</taxon>
        <taxon>Ascomycota</taxon>
        <taxon>Pezizomycotina</taxon>
        <taxon>Lecanoromycetes</taxon>
        <taxon>OSLEUM clade</taxon>
        <taxon>Lecanoromycetidae</taxon>
        <taxon>Caliciales</taxon>
        <taxon>Physciaceae</taxon>
        <taxon>Heterodermia</taxon>
    </lineage>
</organism>
<dbReference type="SUPFAM" id="SSF53474">
    <property type="entry name" value="alpha/beta-Hydrolases"/>
    <property type="match status" value="1"/>
</dbReference>
<feature type="signal peptide" evidence="1">
    <location>
        <begin position="1"/>
        <end position="25"/>
    </location>
</feature>
<dbReference type="Proteomes" id="UP000664521">
    <property type="component" value="Unassembled WGS sequence"/>
</dbReference>
<evidence type="ECO:0000313" key="2">
    <source>
        <dbReference type="EMBL" id="CAF9936526.1"/>
    </source>
</evidence>
<gene>
    <name evidence="2" type="ORF">HETSPECPRED_010366</name>
</gene>
<dbReference type="PANTHER" id="PTHR43194">
    <property type="entry name" value="HYDROLASE ALPHA/BETA FOLD FAMILY"/>
    <property type="match status" value="1"/>
</dbReference>
<proteinExistence type="predicted"/>
<dbReference type="InterPro" id="IPR029058">
    <property type="entry name" value="AB_hydrolase_fold"/>
</dbReference>
<evidence type="ECO:0008006" key="4">
    <source>
        <dbReference type="Google" id="ProtNLM"/>
    </source>
</evidence>
<name>A0A8H3G5H1_9LECA</name>
<reference evidence="2" key="1">
    <citation type="submission" date="2021-03" db="EMBL/GenBank/DDBJ databases">
        <authorList>
            <person name="Tagirdzhanova G."/>
        </authorList>
    </citation>
    <scope>NUCLEOTIDE SEQUENCE</scope>
</reference>
<dbReference type="InterPro" id="IPR050228">
    <property type="entry name" value="Carboxylesterase_BioH"/>
</dbReference>
<dbReference type="PANTHER" id="PTHR43194:SF4">
    <property type="entry name" value="AB HYDROLASE-1 DOMAIN-CONTAINING PROTEIN"/>
    <property type="match status" value="1"/>
</dbReference>
<accession>A0A8H3G5H1</accession>